<name>A0A814ZDY6_9BILA</name>
<dbReference type="EMBL" id="CAJNOI010000321">
    <property type="protein sequence ID" value="CAF1241573.1"/>
    <property type="molecule type" value="Genomic_DNA"/>
</dbReference>
<feature type="compositionally biased region" description="Acidic residues" evidence="1">
    <location>
        <begin position="89"/>
        <end position="102"/>
    </location>
</feature>
<sequence length="345" mass="39749">MPQKKTKKIVDESMWVVLYDEKNSSHHIVARDKLTFAKKDNLRIGTPASYNGDGDRANRVRGKVIVVATKELCENSIKMIEETNNNNDDNNEQDESDESDESDQFHIDEKDENDIDERLLEEEDLPTTSGTDDRILIDITNIPVEINKRKEPNEQSTSSTKRVKRASTVSHSSYEKVQRENNRLNKDLTMYKNTWMPRPSGAVAAYFIEIARILSGTSNDNDDNEEEKGEKLEKICTTLDRNESELKLCEHDMNITKTCRQLIKCLYPDTKQRAKMLVSSMDVDKLQAIHDYARIVHPAQSKTSNSVLNNAIGNVFASEKRKQERHDMEIFRLNNYSEDDEDNEQ</sequence>
<gene>
    <name evidence="2" type="ORF">BJG266_LOCUS29083</name>
    <name evidence="3" type="ORF">QVE165_LOCUS45359</name>
</gene>
<dbReference type="AlphaFoldDB" id="A0A814ZDY6"/>
<keyword evidence="4" id="KW-1185">Reference proteome</keyword>
<proteinExistence type="predicted"/>
<evidence type="ECO:0000313" key="2">
    <source>
        <dbReference type="EMBL" id="CAF1241573.1"/>
    </source>
</evidence>
<protein>
    <recommendedName>
        <fullName evidence="6">BEN domain-containing protein</fullName>
    </recommendedName>
</protein>
<evidence type="ECO:0008006" key="6">
    <source>
        <dbReference type="Google" id="ProtNLM"/>
    </source>
</evidence>
<organism evidence="2 5">
    <name type="scientific">Adineta steineri</name>
    <dbReference type="NCBI Taxonomy" id="433720"/>
    <lineage>
        <taxon>Eukaryota</taxon>
        <taxon>Metazoa</taxon>
        <taxon>Spiralia</taxon>
        <taxon>Gnathifera</taxon>
        <taxon>Rotifera</taxon>
        <taxon>Eurotatoria</taxon>
        <taxon>Bdelloidea</taxon>
        <taxon>Adinetida</taxon>
        <taxon>Adinetidae</taxon>
        <taxon>Adineta</taxon>
    </lineage>
</organism>
<dbReference type="OrthoDB" id="10066666at2759"/>
<evidence type="ECO:0000313" key="5">
    <source>
        <dbReference type="Proteomes" id="UP000663877"/>
    </source>
</evidence>
<accession>A0A814ZDY6</accession>
<dbReference type="EMBL" id="CAJNOM010000636">
    <property type="protein sequence ID" value="CAF1528971.1"/>
    <property type="molecule type" value="Genomic_DNA"/>
</dbReference>
<dbReference type="Proteomes" id="UP000663832">
    <property type="component" value="Unassembled WGS sequence"/>
</dbReference>
<dbReference type="Proteomes" id="UP000663877">
    <property type="component" value="Unassembled WGS sequence"/>
</dbReference>
<reference evidence="2" key="1">
    <citation type="submission" date="2021-02" db="EMBL/GenBank/DDBJ databases">
        <authorList>
            <person name="Nowell W R."/>
        </authorList>
    </citation>
    <scope>NUCLEOTIDE SEQUENCE</scope>
</reference>
<feature type="region of interest" description="Disordered" evidence="1">
    <location>
        <begin position="80"/>
        <end position="178"/>
    </location>
</feature>
<evidence type="ECO:0000256" key="1">
    <source>
        <dbReference type="SAM" id="MobiDB-lite"/>
    </source>
</evidence>
<evidence type="ECO:0000313" key="3">
    <source>
        <dbReference type="EMBL" id="CAF1528971.1"/>
    </source>
</evidence>
<comment type="caution">
    <text evidence="2">The sequence shown here is derived from an EMBL/GenBank/DDBJ whole genome shotgun (WGS) entry which is preliminary data.</text>
</comment>
<feature type="compositionally biased region" description="Acidic residues" evidence="1">
    <location>
        <begin position="110"/>
        <end position="125"/>
    </location>
</feature>
<evidence type="ECO:0000313" key="4">
    <source>
        <dbReference type="Proteomes" id="UP000663832"/>
    </source>
</evidence>